<organism evidence="5 6">
    <name type="scientific">Hyaloscypha variabilis (strain UAMH 11265 / GT02V1 / F)</name>
    <name type="common">Meliniomyces variabilis</name>
    <dbReference type="NCBI Taxonomy" id="1149755"/>
    <lineage>
        <taxon>Eukaryota</taxon>
        <taxon>Fungi</taxon>
        <taxon>Dikarya</taxon>
        <taxon>Ascomycota</taxon>
        <taxon>Pezizomycotina</taxon>
        <taxon>Leotiomycetes</taxon>
        <taxon>Helotiales</taxon>
        <taxon>Hyaloscyphaceae</taxon>
        <taxon>Hyaloscypha</taxon>
        <taxon>Hyaloscypha variabilis</taxon>
    </lineage>
</organism>
<evidence type="ECO:0000256" key="1">
    <source>
        <dbReference type="ARBA" id="ARBA00009219"/>
    </source>
</evidence>
<dbReference type="AlphaFoldDB" id="A0A2J6S959"/>
<gene>
    <name evidence="5" type="ORF">L207DRAFT_448904</name>
</gene>
<feature type="domain" description="3-beta hydroxysteroid dehydrogenase/isomerase" evidence="4">
    <location>
        <begin position="15"/>
        <end position="268"/>
    </location>
</feature>
<feature type="transmembrane region" description="Helical" evidence="3">
    <location>
        <begin position="6"/>
        <end position="28"/>
    </location>
</feature>
<keyword evidence="3" id="KW-1133">Transmembrane helix</keyword>
<dbReference type="Gene3D" id="3.40.50.720">
    <property type="entry name" value="NAD(P)-binding Rossmann-like Domain"/>
    <property type="match status" value="1"/>
</dbReference>
<dbReference type="STRING" id="1149755.A0A2J6S959"/>
<reference evidence="5 6" key="1">
    <citation type="submission" date="2016-04" db="EMBL/GenBank/DDBJ databases">
        <title>A degradative enzymes factory behind the ericoid mycorrhizal symbiosis.</title>
        <authorList>
            <consortium name="DOE Joint Genome Institute"/>
            <person name="Martino E."/>
            <person name="Morin E."/>
            <person name="Grelet G."/>
            <person name="Kuo A."/>
            <person name="Kohler A."/>
            <person name="Daghino S."/>
            <person name="Barry K."/>
            <person name="Choi C."/>
            <person name="Cichocki N."/>
            <person name="Clum A."/>
            <person name="Copeland A."/>
            <person name="Hainaut M."/>
            <person name="Haridas S."/>
            <person name="Labutti K."/>
            <person name="Lindquist E."/>
            <person name="Lipzen A."/>
            <person name="Khouja H.-R."/>
            <person name="Murat C."/>
            <person name="Ohm R."/>
            <person name="Olson A."/>
            <person name="Spatafora J."/>
            <person name="Veneault-Fourrey C."/>
            <person name="Henrissat B."/>
            <person name="Grigoriev I."/>
            <person name="Martin F."/>
            <person name="Perotto S."/>
        </authorList>
    </citation>
    <scope>NUCLEOTIDE SEQUENCE [LARGE SCALE GENOMIC DNA]</scope>
    <source>
        <strain evidence="5 6">F</strain>
    </source>
</reference>
<dbReference type="OrthoDB" id="10058185at2759"/>
<dbReference type="Proteomes" id="UP000235786">
    <property type="component" value="Unassembled WGS sequence"/>
</dbReference>
<keyword evidence="3" id="KW-0472">Membrane</keyword>
<dbReference type="PROSITE" id="PS51257">
    <property type="entry name" value="PROKAR_LIPOPROTEIN"/>
    <property type="match status" value="1"/>
</dbReference>
<dbReference type="GO" id="GO:0006694">
    <property type="term" value="P:steroid biosynthetic process"/>
    <property type="evidence" value="ECO:0007669"/>
    <property type="project" value="InterPro"/>
</dbReference>
<dbReference type="SUPFAM" id="SSF51735">
    <property type="entry name" value="NAD(P)-binding Rossmann-fold domains"/>
    <property type="match status" value="1"/>
</dbReference>
<dbReference type="PANTHER" id="PTHR43245">
    <property type="entry name" value="BIFUNCTIONAL POLYMYXIN RESISTANCE PROTEIN ARNA"/>
    <property type="match status" value="1"/>
</dbReference>
<accession>A0A2J6S959</accession>
<dbReference type="InterPro" id="IPR002225">
    <property type="entry name" value="3Beta_OHSteriod_DH/Estase"/>
</dbReference>
<evidence type="ECO:0000313" key="6">
    <source>
        <dbReference type="Proteomes" id="UP000235786"/>
    </source>
</evidence>
<proteinExistence type="inferred from homology"/>
<dbReference type="InterPro" id="IPR050177">
    <property type="entry name" value="Lipid_A_modif_metabolic_enz"/>
</dbReference>
<sequence length="374" mass="41267">MAPSTRSSPMLGTVLVTGGCGFLGFYLVQDLLRDPECGPVYVLDRNVESNCHEGVTYIQGSITDVGKVDSLLQDIKPRVIFHAASPNPSFPTGGKGDQYATNVTGTEILLSSASECSSVRAFVFSSTVDIYADPPHFNADESQTLWGPSSKTWEYGRTKAMADKLVRLANGPNFSTVNLVMAHSYGVRDNQTIPSTLNACPGNQKPFQIGDGKNLVEVLWMGNAATAHLLAAKALLDPSRASGKVDGELFIISDGVAVPFWHHARLMWTVARGKRELVDVTILPAWFALTIASFLRWIYWIFTLGTKNPPVSVSETSMTYCVKTHTYNTQKAQQRLHFTPTADHDAIIKEAVEWELEKRRLLKTKKETDRRTIE</sequence>
<dbReference type="InterPro" id="IPR036291">
    <property type="entry name" value="NAD(P)-bd_dom_sf"/>
</dbReference>
<comment type="similarity">
    <text evidence="1">Belongs to the 3-beta-HSD family.</text>
</comment>
<evidence type="ECO:0000256" key="2">
    <source>
        <dbReference type="ARBA" id="ARBA00023002"/>
    </source>
</evidence>
<name>A0A2J6S959_HYAVF</name>
<protein>
    <submittedName>
        <fullName evidence="5">NAD(P)-binding protein</fullName>
    </submittedName>
</protein>
<dbReference type="EMBL" id="KZ613938">
    <property type="protein sequence ID" value="PMD47293.1"/>
    <property type="molecule type" value="Genomic_DNA"/>
</dbReference>
<keyword evidence="2" id="KW-0560">Oxidoreductase</keyword>
<keyword evidence="3" id="KW-0812">Transmembrane</keyword>
<evidence type="ECO:0000256" key="3">
    <source>
        <dbReference type="SAM" id="Phobius"/>
    </source>
</evidence>
<keyword evidence="6" id="KW-1185">Reference proteome</keyword>
<dbReference type="Pfam" id="PF01073">
    <property type="entry name" value="3Beta_HSD"/>
    <property type="match status" value="1"/>
</dbReference>
<evidence type="ECO:0000259" key="4">
    <source>
        <dbReference type="Pfam" id="PF01073"/>
    </source>
</evidence>
<dbReference type="GO" id="GO:0016616">
    <property type="term" value="F:oxidoreductase activity, acting on the CH-OH group of donors, NAD or NADP as acceptor"/>
    <property type="evidence" value="ECO:0007669"/>
    <property type="project" value="InterPro"/>
</dbReference>
<evidence type="ECO:0000313" key="5">
    <source>
        <dbReference type="EMBL" id="PMD47293.1"/>
    </source>
</evidence>
<dbReference type="PANTHER" id="PTHR43245:SF51">
    <property type="entry name" value="SHORT CHAIN DEHYDROGENASE_REDUCTASE FAMILY 42E, MEMBER 2"/>
    <property type="match status" value="1"/>
</dbReference>